<dbReference type="SUPFAM" id="SSF53448">
    <property type="entry name" value="Nucleotide-diphospho-sugar transferases"/>
    <property type="match status" value="1"/>
</dbReference>
<dbReference type="Pfam" id="PF00535">
    <property type="entry name" value="Glycos_transf_2"/>
    <property type="match status" value="1"/>
</dbReference>
<sequence>MAIQLSYIIATRNRLPFLQITLGRLINILLPDEEIVIVDGDSTDGTREYLQQLFNEGKIHQYLSEPDKNQAHGWNKAFLMAKGTIIKKIIDDDVFCYAAIRQCKDHMLANPDVDVVISNDLDSVATNHTQIQERSRLKHFEQWKNGITPSFTFSDVHMLIKRSSLPYLGLYYTGFTMMDYEYALRISYLQANIVYYTGYNALSVAHPQTVTSQVDQRKFTDQGLRANHYYEYPGDGAQISLWSKIKIAMGKRIFRAKPNNNPELKDIDLNSVYQYHYNYIDQLAARSSGEFIRKQ</sequence>
<organism evidence="2 3">
    <name type="scientific">Mucilaginibacter myungsuensis</name>
    <dbReference type="NCBI Taxonomy" id="649104"/>
    <lineage>
        <taxon>Bacteria</taxon>
        <taxon>Pseudomonadati</taxon>
        <taxon>Bacteroidota</taxon>
        <taxon>Sphingobacteriia</taxon>
        <taxon>Sphingobacteriales</taxon>
        <taxon>Sphingobacteriaceae</taxon>
        <taxon>Mucilaginibacter</taxon>
    </lineage>
</organism>
<evidence type="ECO:0000313" key="2">
    <source>
        <dbReference type="EMBL" id="MBE9660828.1"/>
    </source>
</evidence>
<name>A0A929PUJ5_9SPHI</name>
<comment type="caution">
    <text evidence="2">The sequence shown here is derived from an EMBL/GenBank/DDBJ whole genome shotgun (WGS) entry which is preliminary data.</text>
</comment>
<reference evidence="2" key="1">
    <citation type="submission" date="2020-10" db="EMBL/GenBank/DDBJ databases">
        <title>Mucilaginibacter mali sp. nov., isolated from rhizosphere soil of apple orchard.</title>
        <authorList>
            <person name="Lee J.-S."/>
            <person name="Kim H.S."/>
            <person name="Kim J.-S."/>
        </authorList>
    </citation>
    <scope>NUCLEOTIDE SEQUENCE</scope>
    <source>
        <strain evidence="2">KCTC 22746</strain>
    </source>
</reference>
<keyword evidence="3" id="KW-1185">Reference proteome</keyword>
<dbReference type="AlphaFoldDB" id="A0A929PUJ5"/>
<dbReference type="Gene3D" id="3.90.550.10">
    <property type="entry name" value="Spore Coat Polysaccharide Biosynthesis Protein SpsA, Chain A"/>
    <property type="match status" value="1"/>
</dbReference>
<evidence type="ECO:0000259" key="1">
    <source>
        <dbReference type="Pfam" id="PF00535"/>
    </source>
</evidence>
<dbReference type="InterPro" id="IPR050834">
    <property type="entry name" value="Glycosyltransf_2"/>
</dbReference>
<dbReference type="Proteomes" id="UP000622475">
    <property type="component" value="Unassembled WGS sequence"/>
</dbReference>
<dbReference type="PANTHER" id="PTHR43685:SF2">
    <property type="entry name" value="GLYCOSYLTRANSFERASE 2-LIKE DOMAIN-CONTAINING PROTEIN"/>
    <property type="match status" value="1"/>
</dbReference>
<proteinExistence type="predicted"/>
<protein>
    <submittedName>
        <fullName evidence="2">Glycosyltransferase</fullName>
    </submittedName>
</protein>
<feature type="domain" description="Glycosyltransferase 2-like" evidence="1">
    <location>
        <begin position="6"/>
        <end position="165"/>
    </location>
</feature>
<dbReference type="InterPro" id="IPR001173">
    <property type="entry name" value="Glyco_trans_2-like"/>
</dbReference>
<dbReference type="InterPro" id="IPR029044">
    <property type="entry name" value="Nucleotide-diphossugar_trans"/>
</dbReference>
<dbReference type="EMBL" id="JADFFL010000001">
    <property type="protein sequence ID" value="MBE9660828.1"/>
    <property type="molecule type" value="Genomic_DNA"/>
</dbReference>
<accession>A0A929PUJ5</accession>
<evidence type="ECO:0000313" key="3">
    <source>
        <dbReference type="Proteomes" id="UP000622475"/>
    </source>
</evidence>
<dbReference type="RefSeq" id="WP_194110018.1">
    <property type="nucleotide sequence ID" value="NZ_JADFFL010000001.1"/>
</dbReference>
<gene>
    <name evidence="2" type="ORF">IRJ16_02950</name>
</gene>
<dbReference type="PANTHER" id="PTHR43685">
    <property type="entry name" value="GLYCOSYLTRANSFERASE"/>
    <property type="match status" value="1"/>
</dbReference>